<evidence type="ECO:0000313" key="2">
    <source>
        <dbReference type="EMBL" id="KAK4389892.1"/>
    </source>
</evidence>
<dbReference type="AlphaFoldDB" id="A0AAE1WAT6"/>
<protein>
    <submittedName>
        <fullName evidence="2">Uncharacterized protein</fullName>
    </submittedName>
</protein>
<evidence type="ECO:0000256" key="1">
    <source>
        <dbReference type="SAM" id="MobiDB-lite"/>
    </source>
</evidence>
<dbReference type="EMBL" id="JACGWL010000013">
    <property type="protein sequence ID" value="KAK4389892.1"/>
    <property type="molecule type" value="Genomic_DNA"/>
</dbReference>
<name>A0AAE1WAT6_9LAMI</name>
<keyword evidence="3" id="KW-1185">Reference proteome</keyword>
<reference evidence="2" key="2">
    <citation type="journal article" date="2024" name="Plant">
        <title>Genomic evolution and insights into agronomic trait innovations of Sesamum species.</title>
        <authorList>
            <person name="Miao H."/>
            <person name="Wang L."/>
            <person name="Qu L."/>
            <person name="Liu H."/>
            <person name="Sun Y."/>
            <person name="Le M."/>
            <person name="Wang Q."/>
            <person name="Wei S."/>
            <person name="Zheng Y."/>
            <person name="Lin W."/>
            <person name="Duan Y."/>
            <person name="Cao H."/>
            <person name="Xiong S."/>
            <person name="Wang X."/>
            <person name="Wei L."/>
            <person name="Li C."/>
            <person name="Ma Q."/>
            <person name="Ju M."/>
            <person name="Zhao R."/>
            <person name="Li G."/>
            <person name="Mu C."/>
            <person name="Tian Q."/>
            <person name="Mei H."/>
            <person name="Zhang T."/>
            <person name="Gao T."/>
            <person name="Zhang H."/>
        </authorList>
    </citation>
    <scope>NUCLEOTIDE SEQUENCE</scope>
    <source>
        <strain evidence="2">K16</strain>
    </source>
</reference>
<feature type="compositionally biased region" description="Polar residues" evidence="1">
    <location>
        <begin position="224"/>
        <end position="233"/>
    </location>
</feature>
<proteinExistence type="predicted"/>
<feature type="region of interest" description="Disordered" evidence="1">
    <location>
        <begin position="195"/>
        <end position="233"/>
    </location>
</feature>
<feature type="compositionally biased region" description="Basic residues" evidence="1">
    <location>
        <begin position="160"/>
        <end position="172"/>
    </location>
</feature>
<sequence>MKASLYRTLDALSRGRRLGMLQTDPQELVSRLPNLCAAQLYGFNLSVCGHFIVTLKARLISMEKFCSYGMFQLVGYHYCHAVAAIDYHRLKMEDFIDECFKKEVYLKVYNHMIHLVLEMNDFEDSKMGRVDPPDVIIKMGRPKKCRRNEANDNLNEGRQRSRTSHGASRSRRPSTPPLPPLEENETIQLEVPPIVSQPSQDSQPQLPLQPHFPVQPHVPAHDPPSQTATRKPFNTSNADFRLVFDDVIAFVIWMTSLLPSSSFPAGIP</sequence>
<feature type="compositionally biased region" description="Basic and acidic residues" evidence="1">
    <location>
        <begin position="147"/>
        <end position="159"/>
    </location>
</feature>
<accession>A0AAE1WAT6</accession>
<comment type="caution">
    <text evidence="2">The sequence shown here is derived from an EMBL/GenBank/DDBJ whole genome shotgun (WGS) entry which is preliminary data.</text>
</comment>
<organism evidence="2 3">
    <name type="scientific">Sesamum angolense</name>
    <dbReference type="NCBI Taxonomy" id="2727404"/>
    <lineage>
        <taxon>Eukaryota</taxon>
        <taxon>Viridiplantae</taxon>
        <taxon>Streptophyta</taxon>
        <taxon>Embryophyta</taxon>
        <taxon>Tracheophyta</taxon>
        <taxon>Spermatophyta</taxon>
        <taxon>Magnoliopsida</taxon>
        <taxon>eudicotyledons</taxon>
        <taxon>Gunneridae</taxon>
        <taxon>Pentapetalae</taxon>
        <taxon>asterids</taxon>
        <taxon>lamiids</taxon>
        <taxon>Lamiales</taxon>
        <taxon>Pedaliaceae</taxon>
        <taxon>Sesamum</taxon>
    </lineage>
</organism>
<evidence type="ECO:0000313" key="3">
    <source>
        <dbReference type="Proteomes" id="UP001289374"/>
    </source>
</evidence>
<dbReference type="Proteomes" id="UP001289374">
    <property type="component" value="Unassembled WGS sequence"/>
</dbReference>
<feature type="compositionally biased region" description="Low complexity" evidence="1">
    <location>
        <begin position="195"/>
        <end position="209"/>
    </location>
</feature>
<feature type="region of interest" description="Disordered" evidence="1">
    <location>
        <begin position="130"/>
        <end position="183"/>
    </location>
</feature>
<gene>
    <name evidence="2" type="ORF">Sango_2326200</name>
</gene>
<reference evidence="2" key="1">
    <citation type="submission" date="2020-06" db="EMBL/GenBank/DDBJ databases">
        <authorList>
            <person name="Li T."/>
            <person name="Hu X."/>
            <person name="Zhang T."/>
            <person name="Song X."/>
            <person name="Zhang H."/>
            <person name="Dai N."/>
            <person name="Sheng W."/>
            <person name="Hou X."/>
            <person name="Wei L."/>
        </authorList>
    </citation>
    <scope>NUCLEOTIDE SEQUENCE</scope>
    <source>
        <strain evidence="2">K16</strain>
        <tissue evidence="2">Leaf</tissue>
    </source>
</reference>